<evidence type="ECO:0000256" key="1">
    <source>
        <dbReference type="PROSITE-ProRule" id="PRU00042"/>
    </source>
</evidence>
<keyword evidence="1" id="KW-0479">Metal-binding</keyword>
<feature type="region of interest" description="Disordered" evidence="2">
    <location>
        <begin position="76"/>
        <end position="100"/>
    </location>
</feature>
<gene>
    <name evidence="4" type="ORF">GLOIN_2v1488121</name>
</gene>
<name>A0A2P4P117_RHIID</name>
<dbReference type="PROSITE" id="PS50157">
    <property type="entry name" value="ZINC_FINGER_C2H2_2"/>
    <property type="match status" value="1"/>
</dbReference>
<feature type="region of interest" description="Disordered" evidence="2">
    <location>
        <begin position="44"/>
        <end position="63"/>
    </location>
</feature>
<reference evidence="4 5" key="1">
    <citation type="journal article" date="2013" name="Proc. Natl. Acad. Sci. U.S.A.">
        <title>Genome of an arbuscular mycorrhizal fungus provides insight into the oldest plant symbiosis.</title>
        <authorList>
            <person name="Tisserant E."/>
            <person name="Malbreil M."/>
            <person name="Kuo A."/>
            <person name="Kohler A."/>
            <person name="Symeonidi A."/>
            <person name="Balestrini R."/>
            <person name="Charron P."/>
            <person name="Duensing N."/>
            <person name="Frei Dit Frey N."/>
            <person name="Gianinazzi-Pearson V."/>
            <person name="Gilbert L.B."/>
            <person name="Handa Y."/>
            <person name="Herr J.R."/>
            <person name="Hijri M."/>
            <person name="Koul R."/>
            <person name="Kawaguchi M."/>
            <person name="Krajinski F."/>
            <person name="Lammers P.J."/>
            <person name="Masclaux F.G."/>
            <person name="Murat C."/>
            <person name="Morin E."/>
            <person name="Ndikumana S."/>
            <person name="Pagni M."/>
            <person name="Petitpierre D."/>
            <person name="Requena N."/>
            <person name="Rosikiewicz P."/>
            <person name="Riley R."/>
            <person name="Saito K."/>
            <person name="San Clemente H."/>
            <person name="Shapiro H."/>
            <person name="van Tuinen D."/>
            <person name="Becard G."/>
            <person name="Bonfante P."/>
            <person name="Paszkowski U."/>
            <person name="Shachar-Hill Y.Y."/>
            <person name="Tuskan G.A."/>
            <person name="Young P.W."/>
            <person name="Sanders I.R."/>
            <person name="Henrissat B."/>
            <person name="Rensing S.A."/>
            <person name="Grigoriev I.V."/>
            <person name="Corradi N."/>
            <person name="Roux C."/>
            <person name="Martin F."/>
        </authorList>
    </citation>
    <scope>NUCLEOTIDE SEQUENCE [LARGE SCALE GENOMIC DNA]</scope>
    <source>
        <strain evidence="4 5">DAOM 197198</strain>
    </source>
</reference>
<feature type="domain" description="C2H2-type" evidence="3">
    <location>
        <begin position="15"/>
        <end position="42"/>
    </location>
</feature>
<dbReference type="VEuPathDB" id="FungiDB:RhiirFUN_004173"/>
<keyword evidence="1" id="KW-0863">Zinc-finger</keyword>
<evidence type="ECO:0000259" key="3">
    <source>
        <dbReference type="PROSITE" id="PS50157"/>
    </source>
</evidence>
<dbReference type="AlphaFoldDB" id="A0A2P4P117"/>
<organism evidence="4 5">
    <name type="scientific">Rhizophagus irregularis (strain DAOM 181602 / DAOM 197198 / MUCL 43194)</name>
    <name type="common">Arbuscular mycorrhizal fungus</name>
    <name type="synonym">Glomus intraradices</name>
    <dbReference type="NCBI Taxonomy" id="747089"/>
    <lineage>
        <taxon>Eukaryota</taxon>
        <taxon>Fungi</taxon>
        <taxon>Fungi incertae sedis</taxon>
        <taxon>Mucoromycota</taxon>
        <taxon>Glomeromycotina</taxon>
        <taxon>Glomeromycetes</taxon>
        <taxon>Glomerales</taxon>
        <taxon>Glomeraceae</taxon>
        <taxon>Rhizophagus</taxon>
    </lineage>
</organism>
<dbReference type="GO" id="GO:0008270">
    <property type="term" value="F:zinc ion binding"/>
    <property type="evidence" value="ECO:0007669"/>
    <property type="project" value="UniProtKB-KW"/>
</dbReference>
<dbReference type="Proteomes" id="UP000018888">
    <property type="component" value="Unassembled WGS sequence"/>
</dbReference>
<dbReference type="InterPro" id="IPR013087">
    <property type="entry name" value="Znf_C2H2_type"/>
</dbReference>
<dbReference type="VEuPathDB" id="FungiDB:RhiirFUN_004174"/>
<keyword evidence="1" id="KW-0862">Zinc</keyword>
<dbReference type="PROSITE" id="PS00028">
    <property type="entry name" value="ZINC_FINGER_C2H2_1"/>
    <property type="match status" value="1"/>
</dbReference>
<proteinExistence type="predicted"/>
<protein>
    <recommendedName>
        <fullName evidence="3">C2H2-type domain-containing protein</fullName>
    </recommendedName>
</protein>
<sequence length="409" mass="47696">MIIAVSLSSELKKMWTCNICFKTFDRSTSYYNHRRSHNFNYKISSSEQETSSDEESSEEFSSNQIFSEKDNIYIYNNNDDEGDESNDDEESYESDKVEESRIEEIVSNAEIAKELVFDYNEICINQEDGQERSYSEMFNCNWWKQAVNHAPYGNATTLDHFGKSSRHPIFVTIGNIPTNLRNKPESKTLVGLIPILESSKQIKETEEFRKAIRITFYKCFEILLAPIRVQHQTEEMLPRTQQNMQTAINSGLTKEHSIHEQNNAFWNLPNFNIYSATVPEKMHHLDLGLFPYMIEFTRNLLKNQGGNALVEKMDTRLAAIPRHHGLKIFHNGLADLARFTALEYRNNMMRVMPFVLDGLLDNGGLDSKLTGLYLKWNDIYRKTRKLAFTERELDDFEKLMKSWAKDFLC</sequence>
<keyword evidence="5" id="KW-1185">Reference proteome</keyword>
<reference evidence="4 5" key="2">
    <citation type="journal article" date="2018" name="New Phytol.">
        <title>High intraspecific genome diversity in the model arbuscular mycorrhizal symbiont Rhizophagus irregularis.</title>
        <authorList>
            <person name="Chen E.C.H."/>
            <person name="Morin E."/>
            <person name="Beaudet D."/>
            <person name="Noel J."/>
            <person name="Yildirir G."/>
            <person name="Ndikumana S."/>
            <person name="Charron P."/>
            <person name="St-Onge C."/>
            <person name="Giorgi J."/>
            <person name="Kruger M."/>
            <person name="Marton T."/>
            <person name="Ropars J."/>
            <person name="Grigoriev I.V."/>
            <person name="Hainaut M."/>
            <person name="Henrissat B."/>
            <person name="Roux C."/>
            <person name="Martin F."/>
            <person name="Corradi N."/>
        </authorList>
    </citation>
    <scope>NUCLEOTIDE SEQUENCE [LARGE SCALE GENOMIC DNA]</scope>
    <source>
        <strain evidence="4 5">DAOM 197198</strain>
    </source>
</reference>
<feature type="compositionally biased region" description="Acidic residues" evidence="2">
    <location>
        <begin position="78"/>
        <end position="92"/>
    </location>
</feature>
<accession>A0A2P4P117</accession>
<dbReference type="InterPro" id="IPR041078">
    <property type="entry name" value="Plavaka"/>
</dbReference>
<dbReference type="EMBL" id="AUPC02000476">
    <property type="protein sequence ID" value="POG59086.1"/>
    <property type="molecule type" value="Genomic_DNA"/>
</dbReference>
<dbReference type="Pfam" id="PF18759">
    <property type="entry name" value="Plavaka"/>
    <property type="match status" value="1"/>
</dbReference>
<evidence type="ECO:0000313" key="5">
    <source>
        <dbReference type="Proteomes" id="UP000018888"/>
    </source>
</evidence>
<evidence type="ECO:0000313" key="4">
    <source>
        <dbReference type="EMBL" id="POG59086.1"/>
    </source>
</evidence>
<comment type="caution">
    <text evidence="4">The sequence shown here is derived from an EMBL/GenBank/DDBJ whole genome shotgun (WGS) entry which is preliminary data.</text>
</comment>
<evidence type="ECO:0000256" key="2">
    <source>
        <dbReference type="SAM" id="MobiDB-lite"/>
    </source>
</evidence>